<keyword evidence="3" id="KW-0699">rRNA-binding</keyword>
<dbReference type="EMBL" id="MLJW01000128">
    <property type="protein sequence ID" value="OIQ97742.1"/>
    <property type="molecule type" value="Genomic_DNA"/>
</dbReference>
<comment type="caution">
    <text evidence="6">The sequence shown here is derived from an EMBL/GenBank/DDBJ whole genome shotgun (WGS) entry which is preliminary data.</text>
</comment>
<keyword evidence="2" id="KW-0690">Ribosome biogenesis</keyword>
<evidence type="ECO:0000256" key="4">
    <source>
        <dbReference type="ARBA" id="ARBA00022884"/>
    </source>
</evidence>
<dbReference type="GO" id="GO:0019843">
    <property type="term" value="F:rRNA binding"/>
    <property type="evidence" value="ECO:0007669"/>
    <property type="project" value="UniProtKB-KW"/>
</dbReference>
<reference evidence="6" key="1">
    <citation type="submission" date="2016-10" db="EMBL/GenBank/DDBJ databases">
        <title>Sequence of Gallionella enrichment culture.</title>
        <authorList>
            <person name="Poehlein A."/>
            <person name="Muehling M."/>
            <person name="Daniel R."/>
        </authorList>
    </citation>
    <scope>NUCLEOTIDE SEQUENCE</scope>
</reference>
<dbReference type="GO" id="GO:0042254">
    <property type="term" value="P:ribosome biogenesis"/>
    <property type="evidence" value="ECO:0007669"/>
    <property type="project" value="UniProtKB-KW"/>
</dbReference>
<protein>
    <recommendedName>
        <fullName evidence="7">X96 protein</fullName>
    </recommendedName>
</protein>
<dbReference type="Gene3D" id="1.10.60.30">
    <property type="entry name" value="PSPTO4464-like domains"/>
    <property type="match status" value="2"/>
</dbReference>
<dbReference type="NCBIfam" id="NF003593">
    <property type="entry name" value="PRK05255.1-1"/>
    <property type="match status" value="1"/>
</dbReference>
<dbReference type="AlphaFoldDB" id="A0A1J5RNY3"/>
<dbReference type="Pfam" id="PF04751">
    <property type="entry name" value="DarP"/>
    <property type="match status" value="1"/>
</dbReference>
<feature type="region of interest" description="Disordered" evidence="5">
    <location>
        <begin position="1"/>
        <end position="27"/>
    </location>
</feature>
<accession>A0A1J5RNY3</accession>
<dbReference type="HAMAP" id="MF_00765">
    <property type="entry name" value="DarP"/>
    <property type="match status" value="1"/>
</dbReference>
<dbReference type="PIRSF" id="PIRSF016183">
    <property type="entry name" value="UCP016183"/>
    <property type="match status" value="1"/>
</dbReference>
<evidence type="ECO:0000256" key="1">
    <source>
        <dbReference type="ARBA" id="ARBA00022490"/>
    </source>
</evidence>
<evidence type="ECO:0008006" key="7">
    <source>
        <dbReference type="Google" id="ProtNLM"/>
    </source>
</evidence>
<evidence type="ECO:0000256" key="2">
    <source>
        <dbReference type="ARBA" id="ARBA00022517"/>
    </source>
</evidence>
<dbReference type="SUPFAM" id="SSF158710">
    <property type="entry name" value="PSPTO4464-like"/>
    <property type="match status" value="1"/>
</dbReference>
<gene>
    <name evidence="6" type="ORF">GALL_202120</name>
</gene>
<dbReference type="GO" id="GO:0005829">
    <property type="term" value="C:cytosol"/>
    <property type="evidence" value="ECO:0007669"/>
    <property type="project" value="TreeGrafter"/>
</dbReference>
<evidence type="ECO:0000313" key="6">
    <source>
        <dbReference type="EMBL" id="OIQ97742.1"/>
    </source>
</evidence>
<proteinExistence type="inferred from homology"/>
<name>A0A1J5RNY3_9ZZZZ</name>
<keyword evidence="4" id="KW-0694">RNA-binding</keyword>
<keyword evidence="1" id="KW-0963">Cytoplasm</keyword>
<organism evidence="6">
    <name type="scientific">mine drainage metagenome</name>
    <dbReference type="NCBI Taxonomy" id="410659"/>
    <lineage>
        <taxon>unclassified sequences</taxon>
        <taxon>metagenomes</taxon>
        <taxon>ecological metagenomes</taxon>
    </lineage>
</organism>
<dbReference type="InterPro" id="IPR006839">
    <property type="entry name" value="DarP"/>
</dbReference>
<evidence type="ECO:0000256" key="5">
    <source>
        <dbReference type="SAM" id="MobiDB-lite"/>
    </source>
</evidence>
<dbReference type="InterPro" id="IPR023153">
    <property type="entry name" value="DarP_sf"/>
</dbReference>
<sequence length="179" mass="20300">MIPVDTPDTLPEAPEPPSKSQKKRDMSALQDLGQALLELPAERLAKIDMPEALRIALADARRFTKHEARRRQLQYIGRLMRAIDPAPFQAAVDAAEGRSAVENARFHRLERLRSVLLDDEAAALNEIAAAHPGADLQQLRQLRRNALKERELAKPPRAYREIFRVLRELEEADPEMEDS</sequence>
<evidence type="ECO:0000256" key="3">
    <source>
        <dbReference type="ARBA" id="ARBA00022730"/>
    </source>
</evidence>
<dbReference type="PANTHER" id="PTHR38101">
    <property type="entry name" value="UPF0307 PROTEIN YJGA"/>
    <property type="match status" value="1"/>
</dbReference>
<dbReference type="PANTHER" id="PTHR38101:SF1">
    <property type="entry name" value="UPF0307 PROTEIN YJGA"/>
    <property type="match status" value="1"/>
</dbReference>
<dbReference type="CDD" id="cd16331">
    <property type="entry name" value="YjgA-like"/>
    <property type="match status" value="1"/>
</dbReference>